<reference evidence="1 2" key="1">
    <citation type="submission" date="2020-02" db="EMBL/GenBank/DDBJ databases">
        <authorList>
            <person name="Hogendoorn C."/>
        </authorList>
    </citation>
    <scope>NUCLEOTIDE SEQUENCE [LARGE SCALE GENOMIC DNA]</scope>
    <source>
        <strain evidence="1">METHB21</strain>
    </source>
</reference>
<dbReference type="RefSeq" id="WP_174627421.1">
    <property type="nucleotide sequence ID" value="NZ_CADCXN010000112.1"/>
</dbReference>
<dbReference type="EMBL" id="CADCXN010000112">
    <property type="protein sequence ID" value="CAA9892677.1"/>
    <property type="molecule type" value="Genomic_DNA"/>
</dbReference>
<gene>
    <name evidence="1" type="ORF">METHB2_790011</name>
</gene>
<protein>
    <submittedName>
        <fullName evidence="1">Uncharacterized protein</fullName>
    </submittedName>
</protein>
<sequence>MKTQNEIEITRNAYLGCRNALVQQLGTDATIDDFIGILALMLRTILSQNGTLGMAACLDNCNAFSELLKSLVTDSQ</sequence>
<comment type="caution">
    <text evidence="1">The sequence shown here is derived from an EMBL/GenBank/DDBJ whole genome shotgun (WGS) entry which is preliminary data.</text>
</comment>
<dbReference type="AlphaFoldDB" id="A0A8S0YAW4"/>
<accession>A0A8S0YAW4</accession>
<proteinExistence type="predicted"/>
<dbReference type="Proteomes" id="UP000494216">
    <property type="component" value="Unassembled WGS sequence"/>
</dbReference>
<name>A0A8S0YAW4_9GAMM</name>
<evidence type="ECO:0000313" key="1">
    <source>
        <dbReference type="EMBL" id="CAA9892677.1"/>
    </source>
</evidence>
<evidence type="ECO:0000313" key="2">
    <source>
        <dbReference type="Proteomes" id="UP000494216"/>
    </source>
</evidence>
<keyword evidence="2" id="KW-1185">Reference proteome</keyword>
<organism evidence="1 2">
    <name type="scientific">Candidatus Methylobacter favarea</name>
    <dbReference type="NCBI Taxonomy" id="2707345"/>
    <lineage>
        <taxon>Bacteria</taxon>
        <taxon>Pseudomonadati</taxon>
        <taxon>Pseudomonadota</taxon>
        <taxon>Gammaproteobacteria</taxon>
        <taxon>Methylococcales</taxon>
        <taxon>Methylococcaceae</taxon>
        <taxon>Methylobacter</taxon>
    </lineage>
</organism>